<dbReference type="PRINTS" id="PR00039">
    <property type="entry name" value="HTHLYSR"/>
</dbReference>
<keyword evidence="4" id="KW-0804">Transcription</keyword>
<sequence>MKFLFNYQVITNLLLKEGIFLFSKNPSLMLQYLDALLKHSNFTKAAKDLYISQPYLTQIIKQLEQELGVPIIDRQSQRLRLSEAGKIYYHYLEKQNTTNAMLIQELSQYTQPDKTIIKLGVLQSLGSFLLPLFLPRYLREHPSVNLILVENIPAVSEKLAVNNEIDFFIGQNPETIAPSLRLETAKAESYCAIIPSNSPFFEEKKQQLSIGSIPIKSLLSSPLVLSSPGSAIRNQVDSLFSKYKIKPKIIIESQNIITAVELATHGLGLTIVPMSIINKLTPGTYNLYPLSTNLITLNYFIATNRTKTLTLSENDLIESFLTIGK</sequence>
<evidence type="ECO:0000256" key="3">
    <source>
        <dbReference type="ARBA" id="ARBA00023125"/>
    </source>
</evidence>
<dbReference type="Gene3D" id="1.10.10.10">
    <property type="entry name" value="Winged helix-like DNA-binding domain superfamily/Winged helix DNA-binding domain"/>
    <property type="match status" value="1"/>
</dbReference>
<dbReference type="InterPro" id="IPR000847">
    <property type="entry name" value="LysR_HTH_N"/>
</dbReference>
<dbReference type="PATRIC" id="fig|1046596.6.peg.1510"/>
<dbReference type="Gene3D" id="3.40.190.290">
    <property type="match status" value="1"/>
</dbReference>
<protein>
    <recommendedName>
        <fullName evidence="5">HTH lysR-type domain-containing protein</fullName>
    </recommendedName>
</protein>
<evidence type="ECO:0000256" key="4">
    <source>
        <dbReference type="ARBA" id="ARBA00023163"/>
    </source>
</evidence>
<proteinExistence type="inferred from homology"/>
<comment type="similarity">
    <text evidence="1">Belongs to the LysR transcriptional regulatory family.</text>
</comment>
<organism evidence="6 7">
    <name type="scientific">Liquorilactobacillus mali KCTC 3596 = DSM 20444</name>
    <dbReference type="NCBI Taxonomy" id="1046596"/>
    <lineage>
        <taxon>Bacteria</taxon>
        <taxon>Bacillati</taxon>
        <taxon>Bacillota</taxon>
        <taxon>Bacilli</taxon>
        <taxon>Lactobacillales</taxon>
        <taxon>Lactobacillaceae</taxon>
        <taxon>Liquorilactobacillus</taxon>
    </lineage>
</organism>
<dbReference type="AlphaFoldDB" id="A0A0R2DYV3"/>
<dbReference type="EMBL" id="AYYH01000035">
    <property type="protein sequence ID" value="KRN09054.1"/>
    <property type="molecule type" value="Genomic_DNA"/>
</dbReference>
<name>A0A0R2DYV3_9LACO</name>
<dbReference type="InterPro" id="IPR005119">
    <property type="entry name" value="LysR_subst-bd"/>
</dbReference>
<accession>A0A0R2DYV3</accession>
<evidence type="ECO:0000256" key="2">
    <source>
        <dbReference type="ARBA" id="ARBA00023015"/>
    </source>
</evidence>
<dbReference type="SUPFAM" id="SSF53850">
    <property type="entry name" value="Periplasmic binding protein-like II"/>
    <property type="match status" value="1"/>
</dbReference>
<dbReference type="CDD" id="cd05466">
    <property type="entry name" value="PBP2_LTTR_substrate"/>
    <property type="match status" value="1"/>
</dbReference>
<comment type="caution">
    <text evidence="6">The sequence shown here is derived from an EMBL/GenBank/DDBJ whole genome shotgun (WGS) entry which is preliminary data.</text>
</comment>
<dbReference type="PANTHER" id="PTHR30419">
    <property type="entry name" value="HTH-TYPE TRANSCRIPTIONAL REGULATOR YBHD"/>
    <property type="match status" value="1"/>
</dbReference>
<dbReference type="InterPro" id="IPR036388">
    <property type="entry name" value="WH-like_DNA-bd_sf"/>
</dbReference>
<reference evidence="6 7" key="1">
    <citation type="journal article" date="2015" name="Genome Announc.">
        <title>Expanding the biotechnology potential of lactobacilli through comparative genomics of 213 strains and associated genera.</title>
        <authorList>
            <person name="Sun Z."/>
            <person name="Harris H.M."/>
            <person name="McCann A."/>
            <person name="Guo C."/>
            <person name="Argimon S."/>
            <person name="Zhang W."/>
            <person name="Yang X."/>
            <person name="Jeffery I.B."/>
            <person name="Cooney J.C."/>
            <person name="Kagawa T.F."/>
            <person name="Liu W."/>
            <person name="Song Y."/>
            <person name="Salvetti E."/>
            <person name="Wrobel A."/>
            <person name="Rasinkangas P."/>
            <person name="Parkhill J."/>
            <person name="Rea M.C."/>
            <person name="O'Sullivan O."/>
            <person name="Ritari J."/>
            <person name="Douillard F.P."/>
            <person name="Paul Ross R."/>
            <person name="Yang R."/>
            <person name="Briner A.E."/>
            <person name="Felis G.E."/>
            <person name="de Vos W.M."/>
            <person name="Barrangou R."/>
            <person name="Klaenhammer T.R."/>
            <person name="Caufield P.W."/>
            <person name="Cui Y."/>
            <person name="Zhang H."/>
            <person name="O'Toole P.W."/>
        </authorList>
    </citation>
    <scope>NUCLEOTIDE SEQUENCE [LARGE SCALE GENOMIC DNA]</scope>
    <source>
        <strain evidence="6 7">DSM 20444</strain>
    </source>
</reference>
<feature type="domain" description="HTH lysR-type" evidence="5">
    <location>
        <begin position="30"/>
        <end position="82"/>
    </location>
</feature>
<evidence type="ECO:0000313" key="7">
    <source>
        <dbReference type="Proteomes" id="UP000050898"/>
    </source>
</evidence>
<evidence type="ECO:0000259" key="5">
    <source>
        <dbReference type="PROSITE" id="PS50931"/>
    </source>
</evidence>
<keyword evidence="2" id="KW-0805">Transcription regulation</keyword>
<dbReference type="GO" id="GO:0003677">
    <property type="term" value="F:DNA binding"/>
    <property type="evidence" value="ECO:0007669"/>
    <property type="project" value="UniProtKB-KW"/>
</dbReference>
<dbReference type="InterPro" id="IPR036390">
    <property type="entry name" value="WH_DNA-bd_sf"/>
</dbReference>
<dbReference type="PROSITE" id="PS50931">
    <property type="entry name" value="HTH_LYSR"/>
    <property type="match status" value="1"/>
</dbReference>
<dbReference type="InterPro" id="IPR050950">
    <property type="entry name" value="HTH-type_LysR_regulators"/>
</dbReference>
<keyword evidence="3" id="KW-0238">DNA-binding</keyword>
<evidence type="ECO:0000313" key="6">
    <source>
        <dbReference type="EMBL" id="KRN09054.1"/>
    </source>
</evidence>
<dbReference type="Proteomes" id="UP000050898">
    <property type="component" value="Unassembled WGS sequence"/>
</dbReference>
<evidence type="ECO:0000256" key="1">
    <source>
        <dbReference type="ARBA" id="ARBA00009437"/>
    </source>
</evidence>
<dbReference type="SUPFAM" id="SSF46785">
    <property type="entry name" value="Winged helix' DNA-binding domain"/>
    <property type="match status" value="1"/>
</dbReference>
<dbReference type="GO" id="GO:0005829">
    <property type="term" value="C:cytosol"/>
    <property type="evidence" value="ECO:0007669"/>
    <property type="project" value="TreeGrafter"/>
</dbReference>
<dbReference type="GO" id="GO:0003700">
    <property type="term" value="F:DNA-binding transcription factor activity"/>
    <property type="evidence" value="ECO:0007669"/>
    <property type="project" value="InterPro"/>
</dbReference>
<gene>
    <name evidence="6" type="ORF">FD00_GL001428</name>
</gene>
<keyword evidence="7" id="KW-1185">Reference proteome</keyword>
<dbReference type="Pfam" id="PF00126">
    <property type="entry name" value="HTH_1"/>
    <property type="match status" value="1"/>
</dbReference>
<dbReference type="Pfam" id="PF03466">
    <property type="entry name" value="LysR_substrate"/>
    <property type="match status" value="1"/>
</dbReference>